<protein>
    <submittedName>
        <fullName evidence="2">DUF1121-domain-containing protein</fullName>
    </submittedName>
</protein>
<name>A0A197K9R0_9FUNG</name>
<dbReference type="InterPro" id="IPR037171">
    <property type="entry name" value="NagB/RpiA_transferase-like"/>
</dbReference>
<sequence length="235" mass="25393">MSTRPANSYAHTTLEALLKTDEKIAHLKDGAYSKAASPERFESARAALESKGFKVTVAQNRDEAFETLKTLIPDGASLNVAHSTTLEELGFIDYIIGETPYNNVRSTILAEKDLAKQAELRRTIGTTVDYFLTSMAAVTETGAMAHGDLTGSKVGGVAFGAKNVIVVVGSNKIVKDVDEAYKRTMEWCVPAAGAFSREVFKAPGTSMSHYELLLQQSPFTPGRIQVLLVNEALGF</sequence>
<evidence type="ECO:0000313" key="3">
    <source>
        <dbReference type="Proteomes" id="UP000078512"/>
    </source>
</evidence>
<evidence type="ECO:0000259" key="1">
    <source>
        <dbReference type="Pfam" id="PF02589"/>
    </source>
</evidence>
<dbReference type="Pfam" id="PF02589">
    <property type="entry name" value="LUD_dom"/>
    <property type="match status" value="1"/>
</dbReference>
<keyword evidence="3" id="KW-1185">Reference proteome</keyword>
<proteinExistence type="predicted"/>
<accession>A0A197K9R0</accession>
<dbReference type="Proteomes" id="UP000078512">
    <property type="component" value="Unassembled WGS sequence"/>
</dbReference>
<evidence type="ECO:0000313" key="2">
    <source>
        <dbReference type="EMBL" id="OAQ33923.1"/>
    </source>
</evidence>
<feature type="domain" description="LUD" evidence="1">
    <location>
        <begin position="43"/>
        <end position="229"/>
    </location>
</feature>
<dbReference type="InterPro" id="IPR003741">
    <property type="entry name" value="LUD_dom"/>
</dbReference>
<dbReference type="AlphaFoldDB" id="A0A197K9R0"/>
<dbReference type="SUPFAM" id="SSF100950">
    <property type="entry name" value="NagB/RpiA/CoA transferase-like"/>
    <property type="match status" value="1"/>
</dbReference>
<dbReference type="PANTHER" id="PTHR36179">
    <property type="entry name" value="LUD_DOM DOMAIN-CONTAINING PROTEIN"/>
    <property type="match status" value="1"/>
</dbReference>
<organism evidence="2 3">
    <name type="scientific">Linnemannia elongata AG-77</name>
    <dbReference type="NCBI Taxonomy" id="1314771"/>
    <lineage>
        <taxon>Eukaryota</taxon>
        <taxon>Fungi</taxon>
        <taxon>Fungi incertae sedis</taxon>
        <taxon>Mucoromycota</taxon>
        <taxon>Mortierellomycotina</taxon>
        <taxon>Mortierellomycetes</taxon>
        <taxon>Mortierellales</taxon>
        <taxon>Mortierellaceae</taxon>
        <taxon>Linnemannia</taxon>
    </lineage>
</organism>
<dbReference type="PANTHER" id="PTHR36179:SF2">
    <property type="entry name" value="LUD DOMAIN-CONTAINING PROTEIN"/>
    <property type="match status" value="1"/>
</dbReference>
<gene>
    <name evidence="2" type="ORF">K457DRAFT_134237</name>
</gene>
<dbReference type="OrthoDB" id="15060at2759"/>
<reference evidence="2 3" key="1">
    <citation type="submission" date="2016-05" db="EMBL/GenBank/DDBJ databases">
        <title>Genome sequencing reveals origins of a unique bacterial endosymbiosis in the earliest lineages of terrestrial Fungi.</title>
        <authorList>
            <consortium name="DOE Joint Genome Institute"/>
            <person name="Uehling J."/>
            <person name="Gryganskyi A."/>
            <person name="Hameed K."/>
            <person name="Tschaplinski T."/>
            <person name="Misztal P."/>
            <person name="Wu S."/>
            <person name="Desiro A."/>
            <person name="Vande Pol N."/>
            <person name="Du Z.-Y."/>
            <person name="Zienkiewicz A."/>
            <person name="Zienkiewicz K."/>
            <person name="Morin E."/>
            <person name="Tisserant E."/>
            <person name="Splivallo R."/>
            <person name="Hainaut M."/>
            <person name="Henrissat B."/>
            <person name="Ohm R."/>
            <person name="Kuo A."/>
            <person name="Yan J."/>
            <person name="Lipzen A."/>
            <person name="Nolan M."/>
            <person name="Labutti K."/>
            <person name="Barry K."/>
            <person name="Goldstein A."/>
            <person name="Labbe J."/>
            <person name="Schadt C."/>
            <person name="Tuskan G."/>
            <person name="Grigoriev I."/>
            <person name="Martin F."/>
            <person name="Vilgalys R."/>
            <person name="Bonito G."/>
        </authorList>
    </citation>
    <scope>NUCLEOTIDE SEQUENCE [LARGE SCALE GENOMIC DNA]</scope>
    <source>
        <strain evidence="2 3">AG-77</strain>
    </source>
</reference>
<dbReference type="EMBL" id="KV442019">
    <property type="protein sequence ID" value="OAQ33923.1"/>
    <property type="molecule type" value="Genomic_DNA"/>
</dbReference>